<evidence type="ECO:0000313" key="8">
    <source>
        <dbReference type="EMBL" id="SCZ37808.1"/>
    </source>
</evidence>
<reference evidence="8 9" key="1">
    <citation type="submission" date="2016-10" db="EMBL/GenBank/DDBJ databases">
        <authorList>
            <person name="de Groot N.N."/>
        </authorList>
    </citation>
    <scope>NUCLEOTIDE SEQUENCE [LARGE SCALE GENOMIC DNA]</scope>
    <source>
        <strain evidence="8 9">DSM 2698</strain>
    </source>
</reference>
<feature type="domain" description="Outer membrane protein beta-barrel" evidence="7">
    <location>
        <begin position="10"/>
        <end position="231"/>
    </location>
</feature>
<name>A0A1G5NLN3_AFIMA</name>
<proteinExistence type="inferred from homology"/>
<dbReference type="Pfam" id="PF13505">
    <property type="entry name" value="OMP_b-brl"/>
    <property type="match status" value="1"/>
</dbReference>
<feature type="signal peptide" evidence="6">
    <location>
        <begin position="1"/>
        <end position="20"/>
    </location>
</feature>
<evidence type="ECO:0000256" key="2">
    <source>
        <dbReference type="ARBA" id="ARBA00022729"/>
    </source>
</evidence>
<evidence type="ECO:0000256" key="3">
    <source>
        <dbReference type="ARBA" id="ARBA00023136"/>
    </source>
</evidence>
<dbReference type="InterPro" id="IPR027385">
    <property type="entry name" value="Beta-barrel_OMP"/>
</dbReference>
<organism evidence="8 9">
    <name type="scientific">Afifella marina DSM 2698</name>
    <dbReference type="NCBI Taxonomy" id="1120955"/>
    <lineage>
        <taxon>Bacteria</taxon>
        <taxon>Pseudomonadati</taxon>
        <taxon>Pseudomonadota</taxon>
        <taxon>Alphaproteobacteria</taxon>
        <taxon>Hyphomicrobiales</taxon>
        <taxon>Afifellaceae</taxon>
        <taxon>Afifella</taxon>
    </lineage>
</organism>
<comment type="similarity">
    <text evidence="5">Belongs to the Omp25/RopB family.</text>
</comment>
<dbReference type="SUPFAM" id="SSF56925">
    <property type="entry name" value="OMPA-like"/>
    <property type="match status" value="1"/>
</dbReference>
<dbReference type="Proteomes" id="UP000199347">
    <property type="component" value="Unassembled WGS sequence"/>
</dbReference>
<keyword evidence="2 6" id="KW-0732">Signal</keyword>
<evidence type="ECO:0000259" key="7">
    <source>
        <dbReference type="Pfam" id="PF13505"/>
    </source>
</evidence>
<evidence type="ECO:0000256" key="6">
    <source>
        <dbReference type="SAM" id="SignalP"/>
    </source>
</evidence>
<keyword evidence="4" id="KW-0998">Cell outer membrane</keyword>
<keyword evidence="9" id="KW-1185">Reference proteome</keyword>
<evidence type="ECO:0000256" key="4">
    <source>
        <dbReference type="ARBA" id="ARBA00023237"/>
    </source>
</evidence>
<sequence length="242" mass="25862">MKKILLASAAVALMGGSALAADLPTYEPAPVATPVATPTYNWSGGYVGLQTGWAWSNVDTDFNYGGTTVGGFDFDSDGWTAGVAAGWDYQWNWAVLGVRGDINWLDVDGDGSRDTVVNGMDANWLASLTARAGVGMDRFHPYVLGGVAYVDYDHSNSYTDGTVLYGDSDDDGDFGWTLGAGIEVAVTDNISVSGEYRHYWFDDKSIGYADGSSVDFDTDMDTFMVGVNWRFGGPSGSVMANY</sequence>
<dbReference type="AlphaFoldDB" id="A0A1G5NLN3"/>
<dbReference type="PANTHER" id="PTHR34001:SF3">
    <property type="entry name" value="BLL7405 PROTEIN"/>
    <property type="match status" value="1"/>
</dbReference>
<accession>A0A1G5NLN3</accession>
<protein>
    <submittedName>
        <fullName evidence="8">Outer membrane immunogenic protein</fullName>
    </submittedName>
</protein>
<dbReference type="Gene3D" id="2.40.160.20">
    <property type="match status" value="1"/>
</dbReference>
<dbReference type="InterPro" id="IPR051692">
    <property type="entry name" value="OMP-like"/>
</dbReference>
<dbReference type="GO" id="GO:0009279">
    <property type="term" value="C:cell outer membrane"/>
    <property type="evidence" value="ECO:0007669"/>
    <property type="project" value="UniProtKB-SubCell"/>
</dbReference>
<keyword evidence="3" id="KW-0472">Membrane</keyword>
<dbReference type="InterPro" id="IPR011250">
    <property type="entry name" value="OMP/PagP_B-barrel"/>
</dbReference>
<dbReference type="STRING" id="1120955.SAMN03080610_02262"/>
<evidence type="ECO:0000313" key="9">
    <source>
        <dbReference type="Proteomes" id="UP000199347"/>
    </source>
</evidence>
<feature type="chain" id="PRO_5011671937" evidence="6">
    <location>
        <begin position="21"/>
        <end position="242"/>
    </location>
</feature>
<evidence type="ECO:0000256" key="5">
    <source>
        <dbReference type="ARBA" id="ARBA00038306"/>
    </source>
</evidence>
<evidence type="ECO:0000256" key="1">
    <source>
        <dbReference type="ARBA" id="ARBA00004442"/>
    </source>
</evidence>
<comment type="subcellular location">
    <subcellularLocation>
        <location evidence="1">Cell outer membrane</location>
    </subcellularLocation>
</comment>
<dbReference type="EMBL" id="FMVW01000004">
    <property type="protein sequence ID" value="SCZ37808.1"/>
    <property type="molecule type" value="Genomic_DNA"/>
</dbReference>
<dbReference type="PANTHER" id="PTHR34001">
    <property type="entry name" value="BLL7405 PROTEIN"/>
    <property type="match status" value="1"/>
</dbReference>
<gene>
    <name evidence="8" type="ORF">SAMN03080610_02262</name>
</gene>
<dbReference type="RefSeq" id="WP_170130430.1">
    <property type="nucleotide sequence ID" value="NZ_FMVW01000004.1"/>
</dbReference>